<keyword evidence="4" id="KW-1185">Reference proteome</keyword>
<evidence type="ECO:0000313" key="4">
    <source>
        <dbReference type="Proteomes" id="UP000827986"/>
    </source>
</evidence>
<proteinExistence type="predicted"/>
<dbReference type="Pfam" id="PF13181">
    <property type="entry name" value="TPR_8"/>
    <property type="match status" value="2"/>
</dbReference>
<dbReference type="EMBL" id="JAHDVG010000465">
    <property type="protein sequence ID" value="KAH1184353.1"/>
    <property type="molecule type" value="Genomic_DNA"/>
</dbReference>
<dbReference type="Gene3D" id="1.25.40.10">
    <property type="entry name" value="Tetratricopeptide repeat domain"/>
    <property type="match status" value="2"/>
</dbReference>
<dbReference type="AlphaFoldDB" id="A0A9D3XQQ1"/>
<keyword evidence="1" id="KW-0802">TPR repeat</keyword>
<feature type="repeat" description="TPR" evidence="1">
    <location>
        <begin position="132"/>
        <end position="165"/>
    </location>
</feature>
<dbReference type="Pfam" id="PF13424">
    <property type="entry name" value="TPR_12"/>
    <property type="match status" value="1"/>
</dbReference>
<dbReference type="SUPFAM" id="SSF48452">
    <property type="entry name" value="TPR-like"/>
    <property type="match status" value="2"/>
</dbReference>
<comment type="caution">
    <text evidence="3">The sequence shown here is derived from an EMBL/GenBank/DDBJ whole genome shotgun (WGS) entry which is preliminary data.</text>
</comment>
<reference evidence="3" key="1">
    <citation type="submission" date="2021-09" db="EMBL/GenBank/DDBJ databases">
        <title>The genome of Mauremys mutica provides insights into the evolution of semi-aquatic lifestyle.</title>
        <authorList>
            <person name="Gong S."/>
            <person name="Gao Y."/>
        </authorList>
    </citation>
    <scope>NUCLEOTIDE SEQUENCE</scope>
    <source>
        <strain evidence="3">MM-2020</strain>
        <tissue evidence="3">Muscle</tissue>
    </source>
</reference>
<dbReference type="SMART" id="SM00028">
    <property type="entry name" value="TPR"/>
    <property type="match status" value="7"/>
</dbReference>
<evidence type="ECO:0000256" key="2">
    <source>
        <dbReference type="SAM" id="MobiDB-lite"/>
    </source>
</evidence>
<gene>
    <name evidence="3" type="ORF">KIL84_014969</name>
</gene>
<feature type="region of interest" description="Disordered" evidence="2">
    <location>
        <begin position="447"/>
        <end position="508"/>
    </location>
</feature>
<accession>A0A9D3XQQ1</accession>
<dbReference type="PANTHER" id="PTHR47050">
    <property type="entry name" value="TETRATRICOPEPTIDE REPEAT PROTEIN 24"/>
    <property type="match status" value="1"/>
</dbReference>
<feature type="compositionally biased region" description="Polar residues" evidence="2">
    <location>
        <begin position="492"/>
        <end position="508"/>
    </location>
</feature>
<protein>
    <submittedName>
        <fullName evidence="3">Uncharacterized protein</fullName>
    </submittedName>
</protein>
<evidence type="ECO:0000313" key="3">
    <source>
        <dbReference type="EMBL" id="KAH1184353.1"/>
    </source>
</evidence>
<dbReference type="InterPro" id="IPR019734">
    <property type="entry name" value="TPR_rpt"/>
</dbReference>
<evidence type="ECO:0000256" key="1">
    <source>
        <dbReference type="PROSITE-ProRule" id="PRU00339"/>
    </source>
</evidence>
<sequence>MRLAFFSNVRIPGIFSNNYMTDCIVCIQYKEMTSTLVSSSSEVQTISHHPSIQDEIQKLSKAGTTSLKNNEAAQALRMFKKAYILADGVPETQSQKRCLFNLGAAYIAMGKPKKGLKCLLKCKSKGSVEKDGDFYFNIAAAYDEMKEYSKAVKFYQRAISEYIPSETQSVSDALIKLGYCSVNVGDLPSAARSFRLASLSYQKAEKTEDAAMAMREAASYMMRSQKFSKAEVLETLAECAQLCSGITNQDLLGRLYNHIGLHYAEMMCFHQAGKYFMKAMQICSGANFSIRKRAVLLQNLGAIYNALCQYENSLRYHSEAAHLYGALRERNAQGQSLCNLAYAYSQLKNYDMAEYYYQEALNAFVDVGDLYGQQQVCEGLDATSFCLGDSDQAISYYKQALTLFGKSKETSDLSRERVLGKLRDAVKYQTSHQCPVSCRDSFSNTTAAQSSPKVARDDHGSVPSEQETYLYDEPQNEYSGNEKKQRDGYTERSVTSRTDSMSSHLIPQ</sequence>
<feature type="compositionally biased region" description="Basic and acidic residues" evidence="2">
    <location>
        <begin position="480"/>
        <end position="490"/>
    </location>
</feature>
<organism evidence="3 4">
    <name type="scientific">Mauremys mutica</name>
    <name type="common">yellowpond turtle</name>
    <dbReference type="NCBI Taxonomy" id="74926"/>
    <lineage>
        <taxon>Eukaryota</taxon>
        <taxon>Metazoa</taxon>
        <taxon>Chordata</taxon>
        <taxon>Craniata</taxon>
        <taxon>Vertebrata</taxon>
        <taxon>Euteleostomi</taxon>
        <taxon>Archelosauria</taxon>
        <taxon>Testudinata</taxon>
        <taxon>Testudines</taxon>
        <taxon>Cryptodira</taxon>
        <taxon>Durocryptodira</taxon>
        <taxon>Testudinoidea</taxon>
        <taxon>Geoemydidae</taxon>
        <taxon>Geoemydinae</taxon>
        <taxon>Mauremys</taxon>
    </lineage>
</organism>
<dbReference type="Proteomes" id="UP000827986">
    <property type="component" value="Unassembled WGS sequence"/>
</dbReference>
<name>A0A9D3XQQ1_9SAUR</name>
<dbReference type="InterPro" id="IPR024812">
    <property type="entry name" value="TPR_24"/>
</dbReference>
<dbReference type="InterPro" id="IPR011990">
    <property type="entry name" value="TPR-like_helical_dom_sf"/>
</dbReference>
<dbReference type="PANTHER" id="PTHR47050:SF3">
    <property type="entry name" value="TETRATRICOPEPTIDE REPEAT PROTEIN 24"/>
    <property type="match status" value="1"/>
</dbReference>
<dbReference type="PROSITE" id="PS50005">
    <property type="entry name" value="TPR"/>
    <property type="match status" value="1"/>
</dbReference>